<evidence type="ECO:0000256" key="5">
    <source>
        <dbReference type="PIRSR" id="PIRSR606689-2"/>
    </source>
</evidence>
<keyword evidence="5" id="KW-0460">Magnesium</keyword>
<evidence type="ECO:0000256" key="2">
    <source>
        <dbReference type="ARBA" id="ARBA00022741"/>
    </source>
</evidence>
<name>A0A8S1P9X6_9CILI</name>
<dbReference type="AlphaFoldDB" id="A0A8S1P9X6"/>
<dbReference type="PANTHER" id="PTHR11711">
    <property type="entry name" value="ADP RIBOSYLATION FACTOR-RELATED"/>
    <property type="match status" value="1"/>
</dbReference>
<evidence type="ECO:0008006" key="8">
    <source>
        <dbReference type="Google" id="ProtNLM"/>
    </source>
</evidence>
<organism evidence="6 7">
    <name type="scientific">Paramecium sonneborni</name>
    <dbReference type="NCBI Taxonomy" id="65129"/>
    <lineage>
        <taxon>Eukaryota</taxon>
        <taxon>Sar</taxon>
        <taxon>Alveolata</taxon>
        <taxon>Ciliophora</taxon>
        <taxon>Intramacronucleata</taxon>
        <taxon>Oligohymenophorea</taxon>
        <taxon>Peniculida</taxon>
        <taxon>Parameciidae</taxon>
        <taxon>Paramecium</taxon>
    </lineage>
</organism>
<feature type="binding site" evidence="4">
    <location>
        <begin position="20"/>
        <end position="27"/>
    </location>
    <ligand>
        <name>GTP</name>
        <dbReference type="ChEBI" id="CHEBI:37565"/>
    </ligand>
</feature>
<dbReference type="Pfam" id="PF00025">
    <property type="entry name" value="Arf"/>
    <property type="match status" value="1"/>
</dbReference>
<keyword evidence="2 4" id="KW-0547">Nucleotide-binding</keyword>
<dbReference type="InterPro" id="IPR024156">
    <property type="entry name" value="Small_GTPase_ARF"/>
</dbReference>
<comment type="similarity">
    <text evidence="1">Belongs to the small GTPase superfamily. Arf family.</text>
</comment>
<dbReference type="OrthoDB" id="6228084at2759"/>
<protein>
    <recommendedName>
        <fullName evidence="8">ADP-ribosylation factor</fullName>
    </recommendedName>
</protein>
<dbReference type="SMART" id="SM00178">
    <property type="entry name" value="SAR"/>
    <property type="match status" value="1"/>
</dbReference>
<evidence type="ECO:0000256" key="1">
    <source>
        <dbReference type="ARBA" id="ARBA00010290"/>
    </source>
</evidence>
<accession>A0A8S1P9X6</accession>
<feature type="binding site" evidence="4">
    <location>
        <begin position="121"/>
        <end position="124"/>
    </location>
    <ligand>
        <name>GTP</name>
        <dbReference type="ChEBI" id="CHEBI:37565"/>
    </ligand>
</feature>
<keyword evidence="5" id="KW-0479">Metal-binding</keyword>
<sequence>MGNLLGSDNNIQKPKLIMTGLDNAGKTTILYQQKPDKIENLIPRIGFLVEQFKSKQFEIFAWDVGRADRCVYIHIPKDSNYDGLIYVDYADKERMEYAICELQKLLIIDEIKDLPLLLLINKKDPCQVNIQEIALQFSLEKLCKNWHIQPCSALTGDGVKDGLKWMQKQIK</sequence>
<dbReference type="InterPro" id="IPR006689">
    <property type="entry name" value="Small_GTPase_ARF/SAR"/>
</dbReference>
<evidence type="ECO:0000256" key="3">
    <source>
        <dbReference type="ARBA" id="ARBA00023134"/>
    </source>
</evidence>
<keyword evidence="3 4" id="KW-0342">GTP-binding</keyword>
<dbReference type="PROSITE" id="PS51417">
    <property type="entry name" value="ARF"/>
    <property type="match status" value="1"/>
</dbReference>
<feature type="binding site" evidence="5">
    <location>
        <position position="27"/>
    </location>
    <ligand>
        <name>Mg(2+)</name>
        <dbReference type="ChEBI" id="CHEBI:18420"/>
    </ligand>
</feature>
<reference evidence="6" key="1">
    <citation type="submission" date="2021-01" db="EMBL/GenBank/DDBJ databases">
        <authorList>
            <consortium name="Genoscope - CEA"/>
            <person name="William W."/>
        </authorList>
    </citation>
    <scope>NUCLEOTIDE SEQUENCE</scope>
</reference>
<dbReference type="SMART" id="SM00177">
    <property type="entry name" value="ARF"/>
    <property type="match status" value="1"/>
</dbReference>
<gene>
    <name evidence="6" type="ORF">PSON_ATCC_30995.1.T0720110</name>
</gene>
<dbReference type="GO" id="GO:0046872">
    <property type="term" value="F:metal ion binding"/>
    <property type="evidence" value="ECO:0007669"/>
    <property type="project" value="UniProtKB-KW"/>
</dbReference>
<dbReference type="EMBL" id="CAJJDN010000072">
    <property type="protein sequence ID" value="CAD8099611.1"/>
    <property type="molecule type" value="Genomic_DNA"/>
</dbReference>
<evidence type="ECO:0000313" key="7">
    <source>
        <dbReference type="Proteomes" id="UP000692954"/>
    </source>
</evidence>
<proteinExistence type="inferred from homology"/>
<comment type="caution">
    <text evidence="6">The sequence shown here is derived from an EMBL/GenBank/DDBJ whole genome shotgun (WGS) entry which is preliminary data.</text>
</comment>
<dbReference type="GO" id="GO:0005525">
    <property type="term" value="F:GTP binding"/>
    <property type="evidence" value="ECO:0007669"/>
    <property type="project" value="UniProtKB-KW"/>
</dbReference>
<keyword evidence="7" id="KW-1185">Reference proteome</keyword>
<dbReference type="CDD" id="cd00878">
    <property type="entry name" value="Arf_Arl"/>
    <property type="match status" value="1"/>
</dbReference>
<dbReference type="GO" id="GO:0003924">
    <property type="term" value="F:GTPase activity"/>
    <property type="evidence" value="ECO:0007669"/>
    <property type="project" value="InterPro"/>
</dbReference>
<dbReference type="FunFam" id="3.40.50.300:FF:001166">
    <property type="entry name" value="ADP-ribosylation factor D"/>
    <property type="match status" value="1"/>
</dbReference>
<evidence type="ECO:0000256" key="4">
    <source>
        <dbReference type="PIRSR" id="PIRSR606689-1"/>
    </source>
</evidence>
<evidence type="ECO:0000313" key="6">
    <source>
        <dbReference type="EMBL" id="CAD8099611.1"/>
    </source>
</evidence>
<dbReference type="Proteomes" id="UP000692954">
    <property type="component" value="Unassembled WGS sequence"/>
</dbReference>